<dbReference type="InterPro" id="IPR039426">
    <property type="entry name" value="TonB-dep_rcpt-like"/>
</dbReference>
<organism evidence="3 4">
    <name type="scientific">Stutzerimonas kirkiae</name>
    <dbReference type="NCBI Taxonomy" id="2211392"/>
    <lineage>
        <taxon>Bacteria</taxon>
        <taxon>Pseudomonadati</taxon>
        <taxon>Pseudomonadota</taxon>
        <taxon>Gammaproteobacteria</taxon>
        <taxon>Pseudomonadales</taxon>
        <taxon>Pseudomonadaceae</taxon>
        <taxon>Stutzerimonas</taxon>
    </lineage>
</organism>
<dbReference type="AlphaFoldDB" id="A0A4Q9RBK5"/>
<dbReference type="Pfam" id="PF07715">
    <property type="entry name" value="Plug"/>
    <property type="match status" value="1"/>
</dbReference>
<feature type="region of interest" description="Disordered" evidence="1">
    <location>
        <begin position="127"/>
        <end position="175"/>
    </location>
</feature>
<keyword evidence="4" id="KW-1185">Reference proteome</keyword>
<dbReference type="EMBL" id="QJUP01000010">
    <property type="protein sequence ID" value="TBU97210.1"/>
    <property type="molecule type" value="Genomic_DNA"/>
</dbReference>
<name>A0A4Q9RBK5_9GAMM</name>
<dbReference type="InterPro" id="IPR037066">
    <property type="entry name" value="Plug_dom_sf"/>
</dbReference>
<dbReference type="SUPFAM" id="SSF56935">
    <property type="entry name" value="Porins"/>
    <property type="match status" value="1"/>
</dbReference>
<dbReference type="GO" id="GO:0009279">
    <property type="term" value="C:cell outer membrane"/>
    <property type="evidence" value="ECO:0007669"/>
    <property type="project" value="TreeGrafter"/>
</dbReference>
<dbReference type="Gene3D" id="2.170.130.10">
    <property type="entry name" value="TonB-dependent receptor, plug domain"/>
    <property type="match status" value="1"/>
</dbReference>
<feature type="compositionally biased region" description="Low complexity" evidence="1">
    <location>
        <begin position="155"/>
        <end position="175"/>
    </location>
</feature>
<dbReference type="PANTHER" id="PTHR32552">
    <property type="entry name" value="FERRICHROME IRON RECEPTOR-RELATED"/>
    <property type="match status" value="1"/>
</dbReference>
<comment type="caution">
    <text evidence="3">The sequence shown here is derived from an EMBL/GenBank/DDBJ whole genome shotgun (WGS) entry which is preliminary data.</text>
</comment>
<dbReference type="PANTHER" id="PTHR32552:SF74">
    <property type="entry name" value="HYDROXAMATE SIDEROPHORE RECEPTOR FHUE"/>
    <property type="match status" value="1"/>
</dbReference>
<dbReference type="Gene3D" id="3.55.50.30">
    <property type="match status" value="1"/>
</dbReference>
<gene>
    <name evidence="3" type="ORF">DNJ96_09015</name>
</gene>
<sequence>MRGKQAPGLDGHYQVDSALEHLLAGSGLMASRGASGNWVLEVRPSLDSLELSAVSISGKAPGSITEGTGSYTTWSSSSSTRLNLSLQEIPQSITVLTRQRLDDQRLDNLIDVLEATAGITVIKESLARTPTRSGHAASPSPTSRSTVFPPPLPWPTTFTTRPSTTGARSSGAAPAWSAAWVPLRRPST</sequence>
<evidence type="ECO:0000259" key="2">
    <source>
        <dbReference type="Pfam" id="PF07715"/>
    </source>
</evidence>
<evidence type="ECO:0000313" key="3">
    <source>
        <dbReference type="EMBL" id="TBU97210.1"/>
    </source>
</evidence>
<protein>
    <recommendedName>
        <fullName evidence="2">TonB-dependent receptor plug domain-containing protein</fullName>
    </recommendedName>
</protein>
<feature type="domain" description="TonB-dependent receptor plug" evidence="2">
    <location>
        <begin position="86"/>
        <end position="127"/>
    </location>
</feature>
<proteinExistence type="predicted"/>
<dbReference type="Proteomes" id="UP000292639">
    <property type="component" value="Unassembled WGS sequence"/>
</dbReference>
<evidence type="ECO:0000313" key="4">
    <source>
        <dbReference type="Proteomes" id="UP000292639"/>
    </source>
</evidence>
<evidence type="ECO:0000256" key="1">
    <source>
        <dbReference type="SAM" id="MobiDB-lite"/>
    </source>
</evidence>
<accession>A0A4Q9RBK5</accession>
<dbReference type="GO" id="GO:0015344">
    <property type="term" value="F:siderophore uptake transmembrane transporter activity"/>
    <property type="evidence" value="ECO:0007669"/>
    <property type="project" value="TreeGrafter"/>
</dbReference>
<dbReference type="InterPro" id="IPR012910">
    <property type="entry name" value="Plug_dom"/>
</dbReference>
<reference evidence="3 4" key="1">
    <citation type="submission" date="2018-06" db="EMBL/GenBank/DDBJ databases">
        <title>Three novel Pseudomonas species isolated from symptomatic oak.</title>
        <authorList>
            <person name="Bueno-Gonzalez V."/>
            <person name="Brady C."/>
        </authorList>
    </citation>
    <scope>NUCLEOTIDE SEQUENCE [LARGE SCALE GENOMIC DNA]</scope>
    <source>
        <strain evidence="3 4">P17C</strain>
    </source>
</reference>